<evidence type="ECO:0000313" key="3">
    <source>
        <dbReference type="Proteomes" id="UP001054252"/>
    </source>
</evidence>
<name>A0AAV5M9Z1_9ROSI</name>
<protein>
    <submittedName>
        <fullName evidence="2">Uncharacterized protein</fullName>
    </submittedName>
</protein>
<keyword evidence="3" id="KW-1185">Reference proteome</keyword>
<proteinExistence type="predicted"/>
<gene>
    <name evidence="2" type="ORF">SLEP1_g53568</name>
</gene>
<comment type="caution">
    <text evidence="2">The sequence shown here is derived from an EMBL/GenBank/DDBJ whole genome shotgun (WGS) entry which is preliminary data.</text>
</comment>
<dbReference type="EMBL" id="BPVZ01000211">
    <property type="protein sequence ID" value="GKV46595.1"/>
    <property type="molecule type" value="Genomic_DNA"/>
</dbReference>
<dbReference type="AlphaFoldDB" id="A0AAV5M9Z1"/>
<feature type="compositionally biased region" description="Polar residues" evidence="1">
    <location>
        <begin position="263"/>
        <end position="281"/>
    </location>
</feature>
<feature type="region of interest" description="Disordered" evidence="1">
    <location>
        <begin position="258"/>
        <end position="291"/>
    </location>
</feature>
<accession>A0AAV5M9Z1</accession>
<evidence type="ECO:0000313" key="2">
    <source>
        <dbReference type="EMBL" id="GKV46595.1"/>
    </source>
</evidence>
<sequence length="302" mass="33289">MMAWAGPNGHGSIGFSVLQIPPSFSFHSHQPTPTSPSSIISNNNKLPAATEHLQWSLSRSLLCVGCCCVNFISFSLRFQYPAINNPPYPTKFAHPRLLLLLPYLQLSTWQTAQEATCLLVQDPPAMQQLRPSPHLRDFLVPTVPGCLTPLKRSAGIRTLTDTSEQLIETFWPLISSNTKQLLFDSPQALGGHQNAHKHERAAQRNLPATHQQRYHPPALFPADQHQQHTSSIPFPHSPGMDPTVGAARFVNVWPEPIQPRQHLPSSSVPHQSFLGVSTTPDALSPTADVDDSSADIDLTLRL</sequence>
<reference evidence="2 3" key="1">
    <citation type="journal article" date="2021" name="Commun. Biol.">
        <title>The genome of Shorea leprosula (Dipterocarpaceae) highlights the ecological relevance of drought in aseasonal tropical rainforests.</title>
        <authorList>
            <person name="Ng K.K.S."/>
            <person name="Kobayashi M.J."/>
            <person name="Fawcett J.A."/>
            <person name="Hatakeyama M."/>
            <person name="Paape T."/>
            <person name="Ng C.H."/>
            <person name="Ang C.C."/>
            <person name="Tnah L.H."/>
            <person name="Lee C.T."/>
            <person name="Nishiyama T."/>
            <person name="Sese J."/>
            <person name="O'Brien M.J."/>
            <person name="Copetti D."/>
            <person name="Mohd Noor M.I."/>
            <person name="Ong R.C."/>
            <person name="Putra M."/>
            <person name="Sireger I.Z."/>
            <person name="Indrioko S."/>
            <person name="Kosugi Y."/>
            <person name="Izuno A."/>
            <person name="Isagi Y."/>
            <person name="Lee S.L."/>
            <person name="Shimizu K.K."/>
        </authorList>
    </citation>
    <scope>NUCLEOTIDE SEQUENCE [LARGE SCALE GENOMIC DNA]</scope>
    <source>
        <strain evidence="2">214</strain>
    </source>
</reference>
<dbReference type="Proteomes" id="UP001054252">
    <property type="component" value="Unassembled WGS sequence"/>
</dbReference>
<organism evidence="2 3">
    <name type="scientific">Rubroshorea leprosula</name>
    <dbReference type="NCBI Taxonomy" id="152421"/>
    <lineage>
        <taxon>Eukaryota</taxon>
        <taxon>Viridiplantae</taxon>
        <taxon>Streptophyta</taxon>
        <taxon>Embryophyta</taxon>
        <taxon>Tracheophyta</taxon>
        <taxon>Spermatophyta</taxon>
        <taxon>Magnoliopsida</taxon>
        <taxon>eudicotyledons</taxon>
        <taxon>Gunneridae</taxon>
        <taxon>Pentapetalae</taxon>
        <taxon>rosids</taxon>
        <taxon>malvids</taxon>
        <taxon>Malvales</taxon>
        <taxon>Dipterocarpaceae</taxon>
        <taxon>Rubroshorea</taxon>
    </lineage>
</organism>
<evidence type="ECO:0000256" key="1">
    <source>
        <dbReference type="SAM" id="MobiDB-lite"/>
    </source>
</evidence>